<comment type="caution">
    <text evidence="2">The sequence shown here is derived from an EMBL/GenBank/DDBJ whole genome shotgun (WGS) entry which is preliminary data.</text>
</comment>
<reference evidence="2 3" key="1">
    <citation type="journal article" date="2023" name="Plants (Basel)">
        <title>Bridging the Gap: Combining Genomics and Transcriptomics Approaches to Understand Stylosanthes scabra, an Orphan Legume from the Brazilian Caatinga.</title>
        <authorList>
            <person name="Ferreira-Neto J.R.C."/>
            <person name="da Silva M.D."/>
            <person name="Binneck E."/>
            <person name="de Melo N.F."/>
            <person name="da Silva R.H."/>
            <person name="de Melo A.L.T.M."/>
            <person name="Pandolfi V."/>
            <person name="Bustamante F.O."/>
            <person name="Brasileiro-Vidal A.C."/>
            <person name="Benko-Iseppon A.M."/>
        </authorList>
    </citation>
    <scope>NUCLEOTIDE SEQUENCE [LARGE SCALE GENOMIC DNA]</scope>
    <source>
        <tissue evidence="2">Leaves</tissue>
    </source>
</reference>
<feature type="region of interest" description="Disordered" evidence="1">
    <location>
        <begin position="1"/>
        <end position="72"/>
    </location>
</feature>
<sequence length="128" mass="14561">MLRLEEKWRSQLPTQSEGSKRTKVTSGGAYSSSSNRETPLAEDAGIDSPVRPQGSKKSKRRGKGKASMFEDLSEAKSSVVKQLSLMEEFKIVREKELLDEGEHREKLIAIRKKELKIQQELKEQELET</sequence>
<name>A0ABU6UBJ6_9FABA</name>
<proteinExistence type="predicted"/>
<evidence type="ECO:0000313" key="3">
    <source>
        <dbReference type="Proteomes" id="UP001341840"/>
    </source>
</evidence>
<evidence type="ECO:0000256" key="1">
    <source>
        <dbReference type="SAM" id="MobiDB-lite"/>
    </source>
</evidence>
<feature type="compositionally biased region" description="Basic residues" evidence="1">
    <location>
        <begin position="54"/>
        <end position="64"/>
    </location>
</feature>
<accession>A0ABU6UBJ6</accession>
<dbReference type="EMBL" id="JASCZI010120890">
    <property type="protein sequence ID" value="MED6157038.1"/>
    <property type="molecule type" value="Genomic_DNA"/>
</dbReference>
<evidence type="ECO:0000313" key="2">
    <source>
        <dbReference type="EMBL" id="MED6157038.1"/>
    </source>
</evidence>
<feature type="compositionally biased region" description="Polar residues" evidence="1">
    <location>
        <begin position="24"/>
        <end position="37"/>
    </location>
</feature>
<keyword evidence="3" id="KW-1185">Reference proteome</keyword>
<evidence type="ECO:0008006" key="4">
    <source>
        <dbReference type="Google" id="ProtNLM"/>
    </source>
</evidence>
<protein>
    <recommendedName>
        <fullName evidence="4">No apical meristem-associated C-terminal domain-containing protein</fullName>
    </recommendedName>
</protein>
<organism evidence="2 3">
    <name type="scientific">Stylosanthes scabra</name>
    <dbReference type="NCBI Taxonomy" id="79078"/>
    <lineage>
        <taxon>Eukaryota</taxon>
        <taxon>Viridiplantae</taxon>
        <taxon>Streptophyta</taxon>
        <taxon>Embryophyta</taxon>
        <taxon>Tracheophyta</taxon>
        <taxon>Spermatophyta</taxon>
        <taxon>Magnoliopsida</taxon>
        <taxon>eudicotyledons</taxon>
        <taxon>Gunneridae</taxon>
        <taxon>Pentapetalae</taxon>
        <taxon>rosids</taxon>
        <taxon>fabids</taxon>
        <taxon>Fabales</taxon>
        <taxon>Fabaceae</taxon>
        <taxon>Papilionoideae</taxon>
        <taxon>50 kb inversion clade</taxon>
        <taxon>dalbergioids sensu lato</taxon>
        <taxon>Dalbergieae</taxon>
        <taxon>Pterocarpus clade</taxon>
        <taxon>Stylosanthes</taxon>
    </lineage>
</organism>
<dbReference type="PANTHER" id="PTHR45023:SF4">
    <property type="entry name" value="GLYCINE-RICH PROTEIN-RELATED"/>
    <property type="match status" value="1"/>
</dbReference>
<dbReference type="PANTHER" id="PTHR45023">
    <property type="match status" value="1"/>
</dbReference>
<gene>
    <name evidence="2" type="ORF">PIB30_019700</name>
</gene>
<dbReference type="Proteomes" id="UP001341840">
    <property type="component" value="Unassembled WGS sequence"/>
</dbReference>